<dbReference type="Proteomes" id="UP000799538">
    <property type="component" value="Unassembled WGS sequence"/>
</dbReference>
<dbReference type="AlphaFoldDB" id="A0A6A6GPS6"/>
<sequence length="370" mass="41953">MRWQTIDLNNGIFSAEGIVGSLSSTLIRGLGPVLHFQSTDRVELSHLMPTRAADLFAMGKLEVPGGQLCGEVTMSAGTEGMDVRPLCLYLRQFGPHRGALRRIIDFAANLNHTSLLETEELSSSAAALDDLIAMDSEPLLSSIPHGSTRVLHPLRQSFFHSPLATPEGLFVLRYRFDRFMQQFRLRTTAIQWLYDFFAITRTWTSSDRLASRPDWRTLIRGARHEIGLLCGQVDPREHLTGVTRDSIGMHVSVTAMQELTNLDPRAFRPYSMDMGDVDGVDIRMIEMTHAYCDSLDSFMSSPHADTWLDERFRQPNTVTDEPRLIFQQVWWLLMARAVMWYRSIEIHPHSALYPIVPTSVASSMRLIYIA</sequence>
<proteinExistence type="predicted"/>
<dbReference type="EMBL" id="ML992501">
    <property type="protein sequence ID" value="KAF2227754.1"/>
    <property type="molecule type" value="Genomic_DNA"/>
</dbReference>
<organism evidence="1 2">
    <name type="scientific">Elsinoe ampelina</name>
    <dbReference type="NCBI Taxonomy" id="302913"/>
    <lineage>
        <taxon>Eukaryota</taxon>
        <taxon>Fungi</taxon>
        <taxon>Dikarya</taxon>
        <taxon>Ascomycota</taxon>
        <taxon>Pezizomycotina</taxon>
        <taxon>Dothideomycetes</taxon>
        <taxon>Dothideomycetidae</taxon>
        <taxon>Myriangiales</taxon>
        <taxon>Elsinoaceae</taxon>
        <taxon>Elsinoe</taxon>
    </lineage>
</organism>
<accession>A0A6A6GPS6</accession>
<evidence type="ECO:0000313" key="2">
    <source>
        <dbReference type="Proteomes" id="UP000799538"/>
    </source>
</evidence>
<gene>
    <name evidence="1" type="ORF">BDZ85DRAFT_7268</name>
</gene>
<reference evidence="2" key="1">
    <citation type="journal article" date="2020" name="Stud. Mycol.">
        <title>101 Dothideomycetes genomes: A test case for predicting lifestyles and emergence of pathogens.</title>
        <authorList>
            <person name="Haridas S."/>
            <person name="Albert R."/>
            <person name="Binder M."/>
            <person name="Bloem J."/>
            <person name="LaButti K."/>
            <person name="Salamov A."/>
            <person name="Andreopoulos B."/>
            <person name="Baker S."/>
            <person name="Barry K."/>
            <person name="Bills G."/>
            <person name="Bluhm B."/>
            <person name="Cannon C."/>
            <person name="Castanera R."/>
            <person name="Culley D."/>
            <person name="Daum C."/>
            <person name="Ezra D."/>
            <person name="Gonzalez J."/>
            <person name="Henrissat B."/>
            <person name="Kuo A."/>
            <person name="Liang C."/>
            <person name="Lipzen A."/>
            <person name="Lutzoni F."/>
            <person name="Magnuson J."/>
            <person name="Mondo S."/>
            <person name="Nolan M."/>
            <person name="Ohm R."/>
            <person name="Pangilinan J."/>
            <person name="Park H.-J."/>
            <person name="Ramirez L."/>
            <person name="Alfaro M."/>
            <person name="Sun H."/>
            <person name="Tritt A."/>
            <person name="Yoshinaga Y."/>
            <person name="Zwiers L.-H."/>
            <person name="Turgeon B."/>
            <person name="Goodwin S."/>
            <person name="Spatafora J."/>
            <person name="Crous P."/>
            <person name="Grigoriev I."/>
        </authorList>
    </citation>
    <scope>NUCLEOTIDE SEQUENCE [LARGE SCALE GENOMIC DNA]</scope>
    <source>
        <strain evidence="2">CECT 20119</strain>
    </source>
</reference>
<evidence type="ECO:0000313" key="1">
    <source>
        <dbReference type="EMBL" id="KAF2227754.1"/>
    </source>
</evidence>
<name>A0A6A6GPS6_9PEZI</name>
<keyword evidence="2" id="KW-1185">Reference proteome</keyword>
<dbReference type="OrthoDB" id="5227693at2759"/>
<protein>
    <submittedName>
        <fullName evidence="1">Uncharacterized protein</fullName>
    </submittedName>
</protein>